<dbReference type="Pfam" id="PF22452">
    <property type="entry name" value="BF9343_1606-like_C"/>
    <property type="match status" value="1"/>
</dbReference>
<dbReference type="PROSITE" id="PS51257">
    <property type="entry name" value="PROKAR_LIPOPROTEIN"/>
    <property type="match status" value="1"/>
</dbReference>
<dbReference type="Pfam" id="PF12985">
    <property type="entry name" value="DUF3869"/>
    <property type="match status" value="1"/>
</dbReference>
<dbReference type="EMBL" id="JGDB01000069">
    <property type="protein sequence ID" value="EXY91197.1"/>
    <property type="molecule type" value="Genomic_DNA"/>
</dbReference>
<feature type="region of interest" description="Disordered" evidence="1">
    <location>
        <begin position="339"/>
        <end position="358"/>
    </location>
</feature>
<keyword evidence="2" id="KW-0732">Signal</keyword>
<name>A0A015U8M6_BACFG</name>
<feature type="chain" id="PRO_5001477183" evidence="2">
    <location>
        <begin position="34"/>
        <end position="358"/>
    </location>
</feature>
<gene>
    <name evidence="5" type="ORF">M125_2077</name>
</gene>
<dbReference type="InterPro" id="IPR053968">
    <property type="entry name" value="BF9343_1606-like_C"/>
</dbReference>
<evidence type="ECO:0000313" key="5">
    <source>
        <dbReference type="EMBL" id="EXY91197.1"/>
    </source>
</evidence>
<dbReference type="RefSeq" id="WP_008768313.1">
    <property type="nucleotide sequence ID" value="NZ_JGDB01000069.1"/>
</dbReference>
<sequence>MKMKSKFFGNGAKLALAVLAVCGTLFTSCYEKAEVDQATKPAEAKYYIAGTITDATTGQELTTAKVTLGDKSVTSSFNEQVNYKAEGYALVVSADGYYPVKRQVYLNQVSDGQTSVATVNVALVSVEAAVIPPVVPPTDPETDINEGEATKVANKAVEVAKPSESTVTDMLAGTTATPEEKKALDETLEMAGGMKVGETTPEVLADGSILAITPVKFTNPIQDAPAMVPYFYNEGCELTGDVKEVAAPVTRADGAVAADIQKAFLSNAAKALNMNAGFVQKIGYTRISVLNGYSILGYTIKGQLVSKKLTFLISGKYYEGIVSYQKSVMIYPNYYSHDSHDSHDSHGFNPNAGGGSND</sequence>
<evidence type="ECO:0000259" key="3">
    <source>
        <dbReference type="Pfam" id="PF12985"/>
    </source>
</evidence>
<dbReference type="InterPro" id="IPR024620">
    <property type="entry name" value="DUF3869"/>
</dbReference>
<accession>A0A015U8M6</accession>
<comment type="caution">
    <text evidence="5">The sequence shown here is derived from an EMBL/GenBank/DDBJ whole genome shotgun (WGS) entry which is preliminary data.</text>
</comment>
<reference evidence="5 6" key="1">
    <citation type="submission" date="2014-02" db="EMBL/GenBank/DDBJ databases">
        <authorList>
            <person name="Sears C."/>
            <person name="Carroll K."/>
            <person name="Sack B.R."/>
            <person name="Qadri F."/>
            <person name="Myers L.L."/>
            <person name="Chung G.-T."/>
            <person name="Escheverria P."/>
            <person name="Fraser C.M."/>
            <person name="Sadzewicz L."/>
            <person name="Shefchek K.A."/>
            <person name="Tallon L."/>
            <person name="Das S.P."/>
            <person name="Daugherty S."/>
            <person name="Mongodin E.F."/>
        </authorList>
    </citation>
    <scope>NUCLEOTIDE SEQUENCE [LARGE SCALE GENOMIC DNA]</scope>
    <source>
        <strain evidence="6">3998T(B)3</strain>
    </source>
</reference>
<dbReference type="PATRIC" id="fig|1339316.3.peg.2003"/>
<proteinExistence type="predicted"/>
<feature type="signal peptide" evidence="2">
    <location>
        <begin position="1"/>
        <end position="33"/>
    </location>
</feature>
<feature type="domain" description="BF9343-1606-like C-terminal" evidence="4">
    <location>
        <begin position="154"/>
        <end position="336"/>
    </location>
</feature>
<feature type="domain" description="DUF3869" evidence="3">
    <location>
        <begin position="41"/>
        <end position="123"/>
    </location>
</feature>
<protein>
    <submittedName>
        <fullName evidence="5">Uncharacterized protein</fullName>
    </submittedName>
</protein>
<organism evidence="5 6">
    <name type="scientific">Bacteroides fragilis str. 3998T(B)3</name>
    <dbReference type="NCBI Taxonomy" id="1339316"/>
    <lineage>
        <taxon>Bacteria</taxon>
        <taxon>Pseudomonadati</taxon>
        <taxon>Bacteroidota</taxon>
        <taxon>Bacteroidia</taxon>
        <taxon>Bacteroidales</taxon>
        <taxon>Bacteroidaceae</taxon>
        <taxon>Bacteroides</taxon>
    </lineage>
</organism>
<dbReference type="AlphaFoldDB" id="A0A015U8M6"/>
<evidence type="ECO:0000256" key="1">
    <source>
        <dbReference type="SAM" id="MobiDB-lite"/>
    </source>
</evidence>
<evidence type="ECO:0000256" key="2">
    <source>
        <dbReference type="SAM" id="SignalP"/>
    </source>
</evidence>
<evidence type="ECO:0000313" key="6">
    <source>
        <dbReference type="Proteomes" id="UP000020773"/>
    </source>
</evidence>
<evidence type="ECO:0000259" key="4">
    <source>
        <dbReference type="Pfam" id="PF22452"/>
    </source>
</evidence>
<dbReference type="Proteomes" id="UP000020773">
    <property type="component" value="Unassembled WGS sequence"/>
</dbReference>